<reference evidence="4" key="1">
    <citation type="submission" date="2011-08" db="EMBL/GenBank/DDBJ databases">
        <title>The complete genome of Muricauda ruestringensis DSM 13258.</title>
        <authorList>
            <person name="Lucas S."/>
            <person name="Han J."/>
            <person name="Lapidus A."/>
            <person name="Bruce D."/>
            <person name="Goodwin L."/>
            <person name="Pitluck S."/>
            <person name="Peters L."/>
            <person name="Kyrpides N."/>
            <person name="Mavromatis K."/>
            <person name="Ivanova N."/>
            <person name="Ovchinnikova G."/>
            <person name="Teshima H."/>
            <person name="Detter J.C."/>
            <person name="Tapia R."/>
            <person name="Han C."/>
            <person name="Land M."/>
            <person name="Hauser L."/>
            <person name="Markowitz V."/>
            <person name="Cheng J.-F."/>
            <person name="Hugenholtz P."/>
            <person name="Woyke T."/>
            <person name="Wu D."/>
            <person name="Spring S."/>
            <person name="Schroeder M."/>
            <person name="Brambilla E."/>
            <person name="Klenk H.-P."/>
            <person name="Eisen J.A."/>
        </authorList>
    </citation>
    <scope>NUCLEOTIDE SEQUENCE [LARGE SCALE GENOMIC DNA]</scope>
    <source>
        <strain evidence="4">DSM 13258 / LMG 19739 / B1</strain>
    </source>
</reference>
<evidence type="ECO:0000313" key="4">
    <source>
        <dbReference type="Proteomes" id="UP000008908"/>
    </source>
</evidence>
<feature type="compositionally biased region" description="Low complexity" evidence="1">
    <location>
        <begin position="28"/>
        <end position="49"/>
    </location>
</feature>
<keyword evidence="2" id="KW-0732">Signal</keyword>
<dbReference type="KEGG" id="mrs:Murru_1439"/>
<dbReference type="Proteomes" id="UP000008908">
    <property type="component" value="Chromosome"/>
</dbReference>
<feature type="signal peptide" evidence="2">
    <location>
        <begin position="1"/>
        <end position="22"/>
    </location>
</feature>
<keyword evidence="4" id="KW-1185">Reference proteome</keyword>
<accession>G2PQ15</accession>
<reference evidence="3 4" key="2">
    <citation type="journal article" date="2012" name="Stand. Genomic Sci.">
        <title>Complete genome sequence of the facultatively anaerobic, appendaged bacterium Muricauda ruestringensis type strain (B1(T)).</title>
        <authorList>
            <person name="Huntemann M."/>
            <person name="Teshima H."/>
            <person name="Lapidus A."/>
            <person name="Nolan M."/>
            <person name="Lucas S."/>
            <person name="Hammon N."/>
            <person name="Deshpande S."/>
            <person name="Cheng J.F."/>
            <person name="Tapia R."/>
            <person name="Goodwin L.A."/>
            <person name="Pitluck S."/>
            <person name="Liolios K."/>
            <person name="Pagani I."/>
            <person name="Ivanova N."/>
            <person name="Mavromatis K."/>
            <person name="Mikhailova N."/>
            <person name="Pati A."/>
            <person name="Chen A."/>
            <person name="Palaniappan K."/>
            <person name="Land M."/>
            <person name="Hauser L."/>
            <person name="Pan C."/>
            <person name="Brambilla E.M."/>
            <person name="Rohde M."/>
            <person name="Spring S."/>
            <person name="Goker M."/>
            <person name="Detter J.C."/>
            <person name="Bristow J."/>
            <person name="Eisen J.A."/>
            <person name="Markowitz V."/>
            <person name="Hugenholtz P."/>
            <person name="Kyrpides N.C."/>
            <person name="Klenk H.P."/>
            <person name="Woyke T."/>
        </authorList>
    </citation>
    <scope>NUCLEOTIDE SEQUENCE [LARGE SCALE GENOMIC DNA]</scope>
    <source>
        <strain evidence="4">DSM 13258 / LMG 19739 / B1</strain>
    </source>
</reference>
<dbReference type="RefSeq" id="WP_014032761.1">
    <property type="nucleotide sequence ID" value="NC_015945.1"/>
</dbReference>
<proteinExistence type="predicted"/>
<dbReference type="EMBL" id="CP002999">
    <property type="protein sequence ID" value="AEM70480.1"/>
    <property type="molecule type" value="Genomic_DNA"/>
</dbReference>
<feature type="region of interest" description="Disordered" evidence="1">
    <location>
        <begin position="25"/>
        <end position="58"/>
    </location>
</feature>
<dbReference type="HOGENOM" id="CLU_868249_0_0_10"/>
<feature type="chain" id="PRO_5003434824" description="Collagen triple helix repeat-containing protein" evidence="2">
    <location>
        <begin position="23"/>
        <end position="320"/>
    </location>
</feature>
<dbReference type="PROSITE" id="PS51257">
    <property type="entry name" value="PROKAR_LIPOPROTEIN"/>
    <property type="match status" value="1"/>
</dbReference>
<evidence type="ECO:0000313" key="3">
    <source>
        <dbReference type="EMBL" id="AEM70480.1"/>
    </source>
</evidence>
<name>G2PQ15_ALLRU</name>
<organism evidence="3 4">
    <name type="scientific">Allomuricauda ruestringensis (strain DSM 13258 / CIP 107369 / LMG 19739 / B1)</name>
    <name type="common">Muricauda ruestringensis</name>
    <dbReference type="NCBI Taxonomy" id="886377"/>
    <lineage>
        <taxon>Bacteria</taxon>
        <taxon>Pseudomonadati</taxon>
        <taxon>Bacteroidota</taxon>
        <taxon>Flavobacteriia</taxon>
        <taxon>Flavobacteriales</taxon>
        <taxon>Flavobacteriaceae</taxon>
        <taxon>Flagellimonas</taxon>
    </lineage>
</organism>
<dbReference type="Gene3D" id="1.20.5.320">
    <property type="entry name" value="6-Phosphogluconate Dehydrogenase, domain 3"/>
    <property type="match status" value="1"/>
</dbReference>
<evidence type="ECO:0008006" key="5">
    <source>
        <dbReference type="Google" id="ProtNLM"/>
    </source>
</evidence>
<evidence type="ECO:0000256" key="1">
    <source>
        <dbReference type="SAM" id="MobiDB-lite"/>
    </source>
</evidence>
<dbReference type="AlphaFoldDB" id="G2PQ15"/>
<sequence>MKSIRLFSMAVLGMAMVLVSCSGEDGEQGLQGKEGPQGPQGEQGDQGEPGQDGENRPNVDFYFQNGFDGYEGTQDVQISFNSGSTNNETLNLIEDLDADNHRYVLMRFDGISDYINSEFGSDHTNCGEDYIVTQAILYLYSTGTVAAGGFNQGYIHHGFYGPNDPIFNEEDATWTQANAVDSWFLPGAKSELFVGPFNGSDNYTAGLGTMVNSSQDLGWMALPLPQSVVTAWICDNIGEQGDANKGVRLRLSTEAVNGLSRIGFSSSEAIQTDLRPVLVIKTKEINNAGKGDIDSSKLKSWENMTTEERMAPLYEFLSKK</sequence>
<evidence type="ECO:0000256" key="2">
    <source>
        <dbReference type="SAM" id="SignalP"/>
    </source>
</evidence>
<gene>
    <name evidence="3" type="ordered locus">Murru_1439</name>
</gene>
<dbReference type="eggNOG" id="ENOG5034BSG">
    <property type="taxonomic scope" value="Bacteria"/>
</dbReference>
<protein>
    <recommendedName>
        <fullName evidence="5">Collagen triple helix repeat-containing protein</fullName>
    </recommendedName>
</protein>